<feature type="region of interest" description="Disordered" evidence="1">
    <location>
        <begin position="613"/>
        <end position="642"/>
    </location>
</feature>
<feature type="compositionally biased region" description="Low complexity" evidence="1">
    <location>
        <begin position="411"/>
        <end position="440"/>
    </location>
</feature>
<feature type="region of interest" description="Disordered" evidence="1">
    <location>
        <begin position="349"/>
        <end position="372"/>
    </location>
</feature>
<organism evidence="2 3">
    <name type="scientific">Malassezia furfur</name>
    <name type="common">Pityriasis versicolor infection agent</name>
    <name type="synonym">Pityrosporum furfur</name>
    <dbReference type="NCBI Taxonomy" id="55194"/>
    <lineage>
        <taxon>Eukaryota</taxon>
        <taxon>Fungi</taxon>
        <taxon>Dikarya</taxon>
        <taxon>Basidiomycota</taxon>
        <taxon>Ustilaginomycotina</taxon>
        <taxon>Malasseziomycetes</taxon>
        <taxon>Malasseziales</taxon>
        <taxon>Malasseziaceae</taxon>
        <taxon>Malassezia</taxon>
    </lineage>
</organism>
<evidence type="ECO:0000313" key="3">
    <source>
        <dbReference type="Proteomes" id="UP000818624"/>
    </source>
</evidence>
<feature type="compositionally biased region" description="Basic residues" evidence="1">
    <location>
        <begin position="625"/>
        <end position="638"/>
    </location>
</feature>
<feature type="compositionally biased region" description="Basic residues" evidence="1">
    <location>
        <begin position="95"/>
        <end position="104"/>
    </location>
</feature>
<name>A0ABY8EV88_MALFU</name>
<feature type="region of interest" description="Disordered" evidence="1">
    <location>
        <begin position="392"/>
        <end position="443"/>
    </location>
</feature>
<feature type="region of interest" description="Disordered" evidence="1">
    <location>
        <begin position="524"/>
        <end position="543"/>
    </location>
</feature>
<feature type="region of interest" description="Disordered" evidence="1">
    <location>
        <begin position="95"/>
        <end position="116"/>
    </location>
</feature>
<feature type="compositionally biased region" description="Low complexity" evidence="1">
    <location>
        <begin position="533"/>
        <end position="543"/>
    </location>
</feature>
<feature type="region of interest" description="Disordered" evidence="1">
    <location>
        <begin position="1"/>
        <end position="75"/>
    </location>
</feature>
<evidence type="ECO:0000256" key="1">
    <source>
        <dbReference type="SAM" id="MobiDB-lite"/>
    </source>
</evidence>
<dbReference type="Proteomes" id="UP000818624">
    <property type="component" value="Chromosome 5"/>
</dbReference>
<protein>
    <submittedName>
        <fullName evidence="2">Uncharacterized protein</fullName>
    </submittedName>
</protein>
<feature type="compositionally biased region" description="Polar residues" evidence="1">
    <location>
        <begin position="39"/>
        <end position="54"/>
    </location>
</feature>
<proteinExistence type="predicted"/>
<reference evidence="2 3" key="1">
    <citation type="journal article" date="2020" name="Elife">
        <title>Loss of centromere function drives karyotype evolution in closely related Malassezia species.</title>
        <authorList>
            <person name="Sankaranarayanan S.R."/>
            <person name="Ianiri G."/>
            <person name="Coelho M.A."/>
            <person name="Reza M.H."/>
            <person name="Thimmappa B.C."/>
            <person name="Ganguly P."/>
            <person name="Vadnala R.N."/>
            <person name="Sun S."/>
            <person name="Siddharthan R."/>
            <person name="Tellgren-Roth C."/>
            <person name="Dawson T.L."/>
            <person name="Heitman J."/>
            <person name="Sanyal K."/>
        </authorList>
    </citation>
    <scope>NUCLEOTIDE SEQUENCE [LARGE SCALE GENOMIC DNA]</scope>
    <source>
        <strain evidence="2">CBS14141</strain>
    </source>
</reference>
<keyword evidence="3" id="KW-1185">Reference proteome</keyword>
<feature type="compositionally biased region" description="Low complexity" evidence="1">
    <location>
        <begin position="353"/>
        <end position="370"/>
    </location>
</feature>
<sequence length="676" mass="73295">MHHAGPALTASDVAMRHDTTDASDTPVRLSTSSSPPPSILQNPLQRRNSLTPHTSPAPPASGASSSGSIERRRWRDLVSPATLPLRLLPMPWTRSRRNASRRRSTGANNDADFTPMDPEELAALNAIINTRKSMETARALAEMTASKPSTSKDLLRTYSLPTSMSTTPPMLGPPSPSVRSAFGSTRRIRFAPFPEPIEEDHVEDAPDDEFALDDDDDDDELPTTPKPIRRLSTGALGLRLALERRRLALDDDDRGRPLRSWRRSWQRQASESESPPPRTQEERMRRRGMIRATRPGGTGMVTLLDGERIKARMVGDPHHERLVVQNIQDQLWGFAALERARLLAEANEEAAHGDAGSESAAGAAPAPADGVQLPLSRSMPLIESLALHKEAEAHDAAETPAAAAPPPPPVEAASPASTAAGTRPVAPSGAAEPASASVPAHGAPTAAFSMPDIYITAPTPTQATARPTSRRPHAVTADEIQRRYESEVIALGNEALAHVHRERKHDKQHASPARERGRLRVLDLDRGRSHPGSAAASRASSADAAVRASQSFHTLPRRPDAVGYSVVPLPHLGRRPERPHEGRVWASWEMGDSDDDDDDAEDAAASASYQLRATARAAGQEVVHASHRPHSLPPKHTRARDDEFWPAPSATRRVVSPHRTGLVYNGPDRGAIRMYR</sequence>
<dbReference type="EMBL" id="CP046238">
    <property type="protein sequence ID" value="WFD49480.1"/>
    <property type="molecule type" value="Genomic_DNA"/>
</dbReference>
<gene>
    <name evidence="2" type="ORF">GLX27_004163</name>
</gene>
<accession>A0ABY8EV88</accession>
<feature type="region of interest" description="Disordered" evidence="1">
    <location>
        <begin position="257"/>
        <end position="300"/>
    </location>
</feature>
<feature type="region of interest" description="Disordered" evidence="1">
    <location>
        <begin position="193"/>
        <end position="230"/>
    </location>
</feature>
<feature type="compositionally biased region" description="Acidic residues" evidence="1">
    <location>
        <begin position="196"/>
        <end position="221"/>
    </location>
</feature>
<evidence type="ECO:0000313" key="2">
    <source>
        <dbReference type="EMBL" id="WFD49480.1"/>
    </source>
</evidence>